<feature type="domain" description="DinB-like" evidence="1">
    <location>
        <begin position="22"/>
        <end position="182"/>
    </location>
</feature>
<comment type="caution">
    <text evidence="2">The sequence shown here is derived from an EMBL/GenBank/DDBJ whole genome shotgun (WGS) entry which is preliminary data.</text>
</comment>
<dbReference type="RefSeq" id="WP_015253129.1">
    <property type="nucleotide sequence ID" value="NZ_BOVJ01000028.1"/>
</dbReference>
<dbReference type="Proteomes" id="UP000680304">
    <property type="component" value="Unassembled WGS sequence"/>
</dbReference>
<dbReference type="EMBL" id="BOVJ01000028">
    <property type="protein sequence ID" value="GIQ62363.1"/>
    <property type="molecule type" value="Genomic_DNA"/>
</dbReference>
<evidence type="ECO:0000259" key="1">
    <source>
        <dbReference type="Pfam" id="PF12867"/>
    </source>
</evidence>
<protein>
    <recommendedName>
        <fullName evidence="1">DinB-like domain-containing protein</fullName>
    </recommendedName>
</protein>
<proteinExistence type="predicted"/>
<dbReference type="InterPro" id="IPR034660">
    <property type="entry name" value="DinB/YfiT-like"/>
</dbReference>
<evidence type="ECO:0000313" key="2">
    <source>
        <dbReference type="EMBL" id="GIQ62363.1"/>
    </source>
</evidence>
<gene>
    <name evidence="2" type="ORF">PACILC2_09310</name>
</gene>
<name>A0ABQ4N2E1_9BACL</name>
<evidence type="ECO:0000313" key="3">
    <source>
        <dbReference type="Proteomes" id="UP000680304"/>
    </source>
</evidence>
<dbReference type="InterPro" id="IPR024775">
    <property type="entry name" value="DinB-like"/>
</dbReference>
<dbReference type="Pfam" id="PF12867">
    <property type="entry name" value="DinB_2"/>
    <property type="match status" value="1"/>
</dbReference>
<accession>A0ABQ4N2E1</accession>
<dbReference type="Gene3D" id="1.20.120.450">
    <property type="entry name" value="dinb family like domain"/>
    <property type="match status" value="1"/>
</dbReference>
<reference evidence="2 3" key="1">
    <citation type="submission" date="2021-04" db="EMBL/GenBank/DDBJ databases">
        <title>Draft genome sequence of Paenibacillus cisolokensis, LC2-13A.</title>
        <authorList>
            <person name="Uke A."/>
            <person name="Chhe C."/>
            <person name="Baramee S."/>
            <person name="Kosugi A."/>
        </authorList>
    </citation>
    <scope>NUCLEOTIDE SEQUENCE [LARGE SCALE GENOMIC DNA]</scope>
    <source>
        <strain evidence="2 3">LC2-13A</strain>
    </source>
</reference>
<dbReference type="SUPFAM" id="SSF109854">
    <property type="entry name" value="DinB/YfiT-like putative metalloenzymes"/>
    <property type="match status" value="1"/>
</dbReference>
<organism evidence="2 3">
    <name type="scientific">Paenibacillus cisolokensis</name>
    <dbReference type="NCBI Taxonomy" id="1658519"/>
    <lineage>
        <taxon>Bacteria</taxon>
        <taxon>Bacillati</taxon>
        <taxon>Bacillota</taxon>
        <taxon>Bacilli</taxon>
        <taxon>Bacillales</taxon>
        <taxon>Paenibacillaceae</taxon>
        <taxon>Paenibacillus</taxon>
    </lineage>
</organism>
<keyword evidence="3" id="KW-1185">Reference proteome</keyword>
<sequence>MSIAKETLSRFEETVNGYIRDLEGTSMDQLLWKPAEDEWSLGQMYMHLIRSARFMHLRNVALCLDPNGSPEVTQAGKTEQGEKVFKMGSFPPIRIRVAPSPQYTPPQPESKEQIVDGLRDALRRMAEIEPAVTAAFEPDHPVRSESGKAIARHTVLHPQFGGLNALEWFRLAEMHYRHHLRQKSRLDDAWRVAHA</sequence>